<comment type="subcellular location">
    <subcellularLocation>
        <location evidence="1">Secreted</location>
    </subcellularLocation>
</comment>
<name>A0AAW0QQS2_9PEZI</name>
<dbReference type="Pfam" id="PF16541">
    <property type="entry name" value="AltA1"/>
    <property type="match status" value="1"/>
</dbReference>
<dbReference type="InterPro" id="IPR032382">
    <property type="entry name" value="AltA1"/>
</dbReference>
<reference evidence="8 9" key="1">
    <citation type="submission" date="2023-01" db="EMBL/GenBank/DDBJ databases">
        <title>Analysis of 21 Apiospora genomes using comparative genomics revels a genus with tremendous synthesis potential of carbohydrate active enzymes and secondary metabolites.</title>
        <authorList>
            <person name="Sorensen T."/>
        </authorList>
    </citation>
    <scope>NUCLEOTIDE SEQUENCE [LARGE SCALE GENOMIC DNA]</scope>
    <source>
        <strain evidence="8 9">CBS 117206</strain>
    </source>
</reference>
<gene>
    <name evidence="8" type="ORF">PG999_012358</name>
</gene>
<organism evidence="8 9">
    <name type="scientific">Apiospora kogelbergensis</name>
    <dbReference type="NCBI Taxonomy" id="1337665"/>
    <lineage>
        <taxon>Eukaryota</taxon>
        <taxon>Fungi</taxon>
        <taxon>Dikarya</taxon>
        <taxon>Ascomycota</taxon>
        <taxon>Pezizomycotina</taxon>
        <taxon>Sordariomycetes</taxon>
        <taxon>Xylariomycetidae</taxon>
        <taxon>Amphisphaeriales</taxon>
        <taxon>Apiosporaceae</taxon>
        <taxon>Apiospora</taxon>
    </lineage>
</organism>
<keyword evidence="3 6" id="KW-0732">Signal</keyword>
<evidence type="ECO:0000256" key="3">
    <source>
        <dbReference type="ARBA" id="ARBA00022729"/>
    </source>
</evidence>
<evidence type="ECO:0000313" key="8">
    <source>
        <dbReference type="EMBL" id="KAK8101984.1"/>
    </source>
</evidence>
<evidence type="ECO:0000256" key="4">
    <source>
        <dbReference type="ARBA" id="ARBA00023157"/>
    </source>
</evidence>
<dbReference type="EMBL" id="JAQQWP010000009">
    <property type="protein sequence ID" value="KAK8101984.1"/>
    <property type="molecule type" value="Genomic_DNA"/>
</dbReference>
<proteinExistence type="predicted"/>
<dbReference type="Gene3D" id="2.40.350.20">
    <property type="match status" value="1"/>
</dbReference>
<evidence type="ECO:0000256" key="2">
    <source>
        <dbReference type="ARBA" id="ARBA00022525"/>
    </source>
</evidence>
<comment type="caution">
    <text evidence="5">Lacks conserved residue(s) required for the propagation of feature annotation.</text>
</comment>
<dbReference type="PROSITE" id="PS51895">
    <property type="entry name" value="AA1"/>
    <property type="match status" value="1"/>
</dbReference>
<dbReference type="Proteomes" id="UP001392437">
    <property type="component" value="Unassembled WGS sequence"/>
</dbReference>
<dbReference type="AlphaFoldDB" id="A0AAW0QQS2"/>
<keyword evidence="2" id="KW-0964">Secreted</keyword>
<evidence type="ECO:0000256" key="6">
    <source>
        <dbReference type="SAM" id="SignalP"/>
    </source>
</evidence>
<accession>A0AAW0QQS2</accession>
<evidence type="ECO:0000313" key="9">
    <source>
        <dbReference type="Proteomes" id="UP001392437"/>
    </source>
</evidence>
<evidence type="ECO:0000256" key="1">
    <source>
        <dbReference type="ARBA" id="ARBA00004613"/>
    </source>
</evidence>
<dbReference type="GO" id="GO:0005576">
    <property type="term" value="C:extracellular region"/>
    <property type="evidence" value="ECO:0007669"/>
    <property type="project" value="UniProtKB-SubCell"/>
</dbReference>
<feature type="signal peptide" evidence="6">
    <location>
        <begin position="1"/>
        <end position="17"/>
    </location>
</feature>
<feature type="domain" description="AA1-like" evidence="7">
    <location>
        <begin position="25"/>
        <end position="158"/>
    </location>
</feature>
<evidence type="ECO:0000256" key="5">
    <source>
        <dbReference type="PROSITE-ProRule" id="PRU01243"/>
    </source>
</evidence>
<keyword evidence="4" id="KW-1015">Disulfide bond</keyword>
<protein>
    <recommendedName>
        <fullName evidence="7">AA1-like domain-containing protein</fullName>
    </recommendedName>
</protein>
<evidence type="ECO:0000259" key="7">
    <source>
        <dbReference type="PROSITE" id="PS51895"/>
    </source>
</evidence>
<keyword evidence="9" id="KW-1185">Reference proteome</keyword>
<comment type="caution">
    <text evidence="8">The sequence shown here is derived from an EMBL/GenBank/DDBJ whole genome shotgun (WGS) entry which is preliminary data.</text>
</comment>
<feature type="chain" id="PRO_5043889334" description="AA1-like domain-containing protein" evidence="6">
    <location>
        <begin position="18"/>
        <end position="158"/>
    </location>
</feature>
<sequence>MQFTFVAAAALFGAAMAAPAPQANEIHESLTITKFSARKTDLKGTLDGPVSHIDFQLIKSVEEGTMAFLCTADAAEGETGIKTGNNSYRCNGGTDNKNYAFSLKAVKDQSTFQLLMIHQTAPAFGYQANVEIPTYCRAGGAETMICDQVADVTADLHL</sequence>